<dbReference type="Proteomes" id="UP001597512">
    <property type="component" value="Unassembled WGS sequence"/>
</dbReference>
<reference evidence="2" key="1">
    <citation type="journal article" date="2019" name="Int. J. Syst. Evol. Microbiol.">
        <title>The Global Catalogue of Microorganisms (GCM) 10K type strain sequencing project: providing services to taxonomists for standard genome sequencing and annotation.</title>
        <authorList>
            <consortium name="The Broad Institute Genomics Platform"/>
            <consortium name="The Broad Institute Genome Sequencing Center for Infectious Disease"/>
            <person name="Wu L."/>
            <person name="Ma J."/>
        </authorList>
    </citation>
    <scope>NUCLEOTIDE SEQUENCE [LARGE SCALE GENOMIC DNA]</scope>
    <source>
        <strain evidence="2">KCTC 52490</strain>
    </source>
</reference>
<organism evidence="1 2">
    <name type="scientific">Spirosoma flavum</name>
    <dbReference type="NCBI Taxonomy" id="2048557"/>
    <lineage>
        <taxon>Bacteria</taxon>
        <taxon>Pseudomonadati</taxon>
        <taxon>Bacteroidota</taxon>
        <taxon>Cytophagia</taxon>
        <taxon>Cytophagales</taxon>
        <taxon>Cytophagaceae</taxon>
        <taxon>Spirosoma</taxon>
    </lineage>
</organism>
<sequence>MYIRTFGSFGLKQRARKIGRNMGTNTQLP</sequence>
<name>A0ABW6ANS3_9BACT</name>
<protein>
    <submittedName>
        <fullName evidence="1">Uncharacterized protein</fullName>
    </submittedName>
</protein>
<gene>
    <name evidence="1" type="ORF">ACFS25_24635</name>
</gene>
<proteinExistence type="predicted"/>
<accession>A0ABW6ANS3</accession>
<keyword evidence="2" id="KW-1185">Reference proteome</keyword>
<dbReference type="RefSeq" id="WP_381507078.1">
    <property type="nucleotide sequence ID" value="NZ_JBHUOM010000023.1"/>
</dbReference>
<evidence type="ECO:0000313" key="2">
    <source>
        <dbReference type="Proteomes" id="UP001597512"/>
    </source>
</evidence>
<evidence type="ECO:0000313" key="1">
    <source>
        <dbReference type="EMBL" id="MFD2936992.1"/>
    </source>
</evidence>
<dbReference type="EMBL" id="JBHUOM010000023">
    <property type="protein sequence ID" value="MFD2936992.1"/>
    <property type="molecule type" value="Genomic_DNA"/>
</dbReference>
<comment type="caution">
    <text evidence="1">The sequence shown here is derived from an EMBL/GenBank/DDBJ whole genome shotgun (WGS) entry which is preliminary data.</text>
</comment>